<feature type="region of interest" description="Disordered" evidence="7">
    <location>
        <begin position="645"/>
        <end position="679"/>
    </location>
</feature>
<keyword evidence="3 6" id="KW-0238">DNA-binding</keyword>
<evidence type="ECO:0000259" key="8">
    <source>
        <dbReference type="PROSITE" id="PS50118"/>
    </source>
</evidence>
<dbReference type="PANTHER" id="PTHR13059:SF10">
    <property type="entry name" value="HMG BOX TRANSCRIPTION FACTOR BBX"/>
    <property type="match status" value="1"/>
</dbReference>
<evidence type="ECO:0000256" key="3">
    <source>
        <dbReference type="ARBA" id="ARBA00023125"/>
    </source>
</evidence>
<feature type="region of interest" description="Disordered" evidence="7">
    <location>
        <begin position="1"/>
        <end position="23"/>
    </location>
</feature>
<feature type="region of interest" description="Disordered" evidence="7">
    <location>
        <begin position="953"/>
        <end position="997"/>
    </location>
</feature>
<keyword evidence="4" id="KW-0804">Transcription</keyword>
<comment type="caution">
    <text evidence="9">The sequence shown here is derived from an EMBL/GenBank/DDBJ whole genome shotgun (WGS) entry which is preliminary data.</text>
</comment>
<feature type="region of interest" description="Disordered" evidence="7">
    <location>
        <begin position="1163"/>
        <end position="1183"/>
    </location>
</feature>
<feature type="compositionally biased region" description="Pro residues" evidence="7">
    <location>
        <begin position="250"/>
        <end position="259"/>
    </location>
</feature>
<dbReference type="CDD" id="cd21989">
    <property type="entry name" value="HMG-box_HBP2"/>
    <property type="match status" value="1"/>
</dbReference>
<keyword evidence="1" id="KW-0597">Phosphoprotein</keyword>
<keyword evidence="5 6" id="KW-0539">Nucleus</keyword>
<dbReference type="GO" id="GO:0000977">
    <property type="term" value="F:RNA polymerase II transcription regulatory region sequence-specific DNA binding"/>
    <property type="evidence" value="ECO:0007669"/>
    <property type="project" value="TreeGrafter"/>
</dbReference>
<dbReference type="InterPro" id="IPR036910">
    <property type="entry name" value="HMG_box_dom_sf"/>
</dbReference>
<evidence type="ECO:0000256" key="6">
    <source>
        <dbReference type="PROSITE-ProRule" id="PRU00267"/>
    </source>
</evidence>
<feature type="DNA-binding region" description="HMG box" evidence="6">
    <location>
        <begin position="25"/>
        <end position="93"/>
    </location>
</feature>
<feature type="compositionally biased region" description="Polar residues" evidence="7">
    <location>
        <begin position="1"/>
        <end position="13"/>
    </location>
</feature>
<proteinExistence type="predicted"/>
<dbReference type="SUPFAM" id="SSF47095">
    <property type="entry name" value="HMG-box"/>
    <property type="match status" value="1"/>
</dbReference>
<feature type="compositionally biased region" description="Pro residues" evidence="7">
    <location>
        <begin position="311"/>
        <end position="330"/>
    </location>
</feature>
<keyword evidence="2" id="KW-0805">Transcription regulation</keyword>
<dbReference type="InterPro" id="IPR009071">
    <property type="entry name" value="HMG_box_dom"/>
</dbReference>
<feature type="compositionally biased region" description="Basic and acidic residues" evidence="7">
    <location>
        <begin position="352"/>
        <end position="363"/>
    </location>
</feature>
<gene>
    <name evidence="9" type="ORF">ONE63_002020</name>
</gene>
<dbReference type="PANTHER" id="PTHR13059">
    <property type="entry name" value="HMG-BOX TRANSCRIPTION FACTOR BBX"/>
    <property type="match status" value="1"/>
</dbReference>
<feature type="compositionally biased region" description="Basic and acidic residues" evidence="7">
    <location>
        <begin position="962"/>
        <end position="974"/>
    </location>
</feature>
<sequence>MQSTRLNMESQATGPGLDEGPSHHARRPMNAFLIFCKRHRPIVRERYPHLENRAVTKILGEWWANLEREEKASYTELAAQYKDAFLKAHPDFKWYKLPAPPLRLLNTRPNNTVKTTPKLSTGVITPGKLADETQLGGLSSLLSATSASTSLVSTGNSTTEVGSASNALETTENDKSPPSIREKECSAIDVSQDLDVNEITPEFKVSSASSSDAGASSSVKQALTVAVALDTLTTSTITSAGRQSSLPDVPSIPPTPNLPNFPMAPLSLSIVPSDSSQSESSSLLVDLNVSKHTSKRSPPALALSSKTSNLPSPPSTPPSPLTPNNPNVPRPPKKLYLQRALAASVQDESEADTQRTDDDNEAKPLHFDFNKIDAESNLDCTSSLSVPVEKDNLCASRLETQVKMEGNEDDCKETTFQTSQQQLIERVVDRYIFFSGKTPVKVTEGSLQIAECDLPPNVKSENAADILPDTKIRDGDVNSISTVIVDHDTNVISSEAQSDDTVQVTEVTESGSVDNSSHMNSRKDKTSASKQLVLNTDLATSKEMQISINVTTGPGVESLQLQPHEFDETEHPTKVQADSGCVLKKDATEPTVEKVSSDNVTSSTISEIQEIVGVVDASCIENCDSDEVAAAVGLLSLPFKTVVSPTGSLESGEEAEDNEQGLSSQMSNSNSEGRRCSSRACKGQRYREFMMEGGLARGRKARRGIYKQEDVGSNFFSPSKMKESRDFCYNQGSSHQPDMYRKGSRKDHFIKRRSEYQDNFTGAKVRKSESSASDSLDLSVDVHQPLSSMLSESLSPQCYSTVLLESPLPKVHHFEAIGSSALATLSNLATDSPSESSPLPSKVPVTEFGAEIPLLEKNIIPKECEAAVTSLSVAETPDIPPNRSIKSKPYKIVKKKIAMKKNSFDSSKNGSTSSTLVFDSLQGSQSRDFNLEERIGALPALSLEQFQLRKKARKKRTSDSVASDHDRVNSHDYLPKVSRKHRFGHGQGVKNSSSNDMLKSSQANFMKSGETSVTHNVFNETNNNDPMSVAPKRLQEYQGKDASSLQSEKLSKKKMKNDASLSKSSDLWNTEMRLFDSSFKRKSGLKKKPYAMSVSSQNSSLARLSSSTGSNSASLAVTVTCSNSQRCDGDSLTAPTTTINNNIISNKPDGFNSTNPNLVGSQKRKARKQSITRRAPGSAASMKDTAVLEPSVMCDVFGLATLAEVAAAKVHL</sequence>
<evidence type="ECO:0000256" key="4">
    <source>
        <dbReference type="ARBA" id="ARBA00023163"/>
    </source>
</evidence>
<dbReference type="GO" id="GO:0000981">
    <property type="term" value="F:DNA-binding transcription factor activity, RNA polymerase II-specific"/>
    <property type="evidence" value="ECO:0007669"/>
    <property type="project" value="TreeGrafter"/>
</dbReference>
<feature type="compositionally biased region" description="Polar residues" evidence="7">
    <location>
        <begin position="494"/>
        <end position="519"/>
    </location>
</feature>
<feature type="domain" description="HMG box" evidence="8">
    <location>
        <begin position="25"/>
        <end position="93"/>
    </location>
</feature>
<dbReference type="InterPro" id="IPR052412">
    <property type="entry name" value="CC-Dev_Transcription_Reg"/>
</dbReference>
<reference evidence="9" key="1">
    <citation type="submission" date="2022-12" db="EMBL/GenBank/DDBJ databases">
        <title>Chromosome-level genome assembly of the bean flower thrips Megalurothrips usitatus.</title>
        <authorList>
            <person name="Ma L."/>
            <person name="Liu Q."/>
            <person name="Li H."/>
            <person name="Cai W."/>
        </authorList>
    </citation>
    <scope>NUCLEOTIDE SEQUENCE</scope>
    <source>
        <strain evidence="9">Cailab_2022a</strain>
    </source>
</reference>
<dbReference type="InterPro" id="IPR049523">
    <property type="entry name" value="BBX_HMG-box"/>
</dbReference>
<feature type="region of interest" description="Disordered" evidence="7">
    <location>
        <begin position="151"/>
        <end position="180"/>
    </location>
</feature>
<dbReference type="Pfam" id="PF00505">
    <property type="entry name" value="HMG_box"/>
    <property type="match status" value="1"/>
</dbReference>
<feature type="region of interest" description="Disordered" evidence="7">
    <location>
        <begin position="494"/>
        <end position="529"/>
    </location>
</feature>
<evidence type="ECO:0000313" key="10">
    <source>
        <dbReference type="Proteomes" id="UP001075354"/>
    </source>
</evidence>
<dbReference type="SMART" id="SM00398">
    <property type="entry name" value="HMG"/>
    <property type="match status" value="1"/>
</dbReference>
<accession>A0AAV7XA39</accession>
<evidence type="ECO:0000256" key="7">
    <source>
        <dbReference type="SAM" id="MobiDB-lite"/>
    </source>
</evidence>
<name>A0AAV7XA39_9NEOP</name>
<protein>
    <recommendedName>
        <fullName evidence="8">HMG box domain-containing protein</fullName>
    </recommendedName>
</protein>
<evidence type="ECO:0000256" key="1">
    <source>
        <dbReference type="ARBA" id="ARBA00022553"/>
    </source>
</evidence>
<evidence type="ECO:0000256" key="5">
    <source>
        <dbReference type="ARBA" id="ARBA00023242"/>
    </source>
</evidence>
<feature type="region of interest" description="Disordered" evidence="7">
    <location>
        <begin position="293"/>
        <end position="363"/>
    </location>
</feature>
<dbReference type="GO" id="GO:0005634">
    <property type="term" value="C:nucleus"/>
    <property type="evidence" value="ECO:0007669"/>
    <property type="project" value="UniProtKB-UniRule"/>
</dbReference>
<keyword evidence="10" id="KW-1185">Reference proteome</keyword>
<feature type="region of interest" description="Disordered" evidence="7">
    <location>
        <begin position="1036"/>
        <end position="1061"/>
    </location>
</feature>
<evidence type="ECO:0000256" key="2">
    <source>
        <dbReference type="ARBA" id="ARBA00023015"/>
    </source>
</evidence>
<dbReference type="EMBL" id="JAPTSV010000011">
    <property type="protein sequence ID" value="KAJ1522877.1"/>
    <property type="molecule type" value="Genomic_DNA"/>
</dbReference>
<dbReference type="Proteomes" id="UP001075354">
    <property type="component" value="Chromosome 11"/>
</dbReference>
<feature type="region of interest" description="Disordered" evidence="7">
    <location>
        <begin position="238"/>
        <end position="260"/>
    </location>
</feature>
<feature type="compositionally biased region" description="Polar residues" evidence="7">
    <location>
        <begin position="660"/>
        <end position="671"/>
    </location>
</feature>
<dbReference type="EMBL" id="JAPTSV010000011">
    <property type="protein sequence ID" value="KAJ1522878.1"/>
    <property type="molecule type" value="Genomic_DNA"/>
</dbReference>
<dbReference type="PROSITE" id="PS50118">
    <property type="entry name" value="HMG_BOX_2"/>
    <property type="match status" value="1"/>
</dbReference>
<evidence type="ECO:0000313" key="9">
    <source>
        <dbReference type="EMBL" id="KAJ1522876.1"/>
    </source>
</evidence>
<feature type="compositionally biased region" description="Polar residues" evidence="7">
    <location>
        <begin position="156"/>
        <end position="170"/>
    </location>
</feature>
<dbReference type="AlphaFoldDB" id="A0AAV7XA39"/>
<organism evidence="9 10">
    <name type="scientific">Megalurothrips usitatus</name>
    <name type="common">bean blossom thrips</name>
    <dbReference type="NCBI Taxonomy" id="439358"/>
    <lineage>
        <taxon>Eukaryota</taxon>
        <taxon>Metazoa</taxon>
        <taxon>Ecdysozoa</taxon>
        <taxon>Arthropoda</taxon>
        <taxon>Hexapoda</taxon>
        <taxon>Insecta</taxon>
        <taxon>Pterygota</taxon>
        <taxon>Neoptera</taxon>
        <taxon>Paraneoptera</taxon>
        <taxon>Thysanoptera</taxon>
        <taxon>Terebrantia</taxon>
        <taxon>Thripoidea</taxon>
        <taxon>Thripidae</taxon>
        <taxon>Megalurothrips</taxon>
    </lineage>
</organism>
<dbReference type="Gene3D" id="1.10.30.10">
    <property type="entry name" value="High mobility group box domain"/>
    <property type="match status" value="1"/>
</dbReference>
<dbReference type="EMBL" id="JAPTSV010000011">
    <property type="protein sequence ID" value="KAJ1522876.1"/>
    <property type="molecule type" value="Genomic_DNA"/>
</dbReference>